<comment type="catalytic activity">
    <reaction evidence="11 19">
        <text>[ThiS sulfur-carrier protein]-C-terminal Gly-Gly-AMP + S-sulfanyl-L-cysteinyl-[cysteine desulfurase] + AH2 = [ThiS sulfur-carrier protein]-C-terminal-Gly-aminoethanethioate + L-cysteinyl-[cysteine desulfurase] + A + AMP + 2 H(+)</text>
        <dbReference type="Rhea" id="RHEA:43340"/>
        <dbReference type="Rhea" id="RHEA-COMP:12157"/>
        <dbReference type="Rhea" id="RHEA-COMP:12158"/>
        <dbReference type="Rhea" id="RHEA-COMP:12910"/>
        <dbReference type="Rhea" id="RHEA-COMP:19908"/>
        <dbReference type="ChEBI" id="CHEBI:13193"/>
        <dbReference type="ChEBI" id="CHEBI:15378"/>
        <dbReference type="ChEBI" id="CHEBI:17499"/>
        <dbReference type="ChEBI" id="CHEBI:29950"/>
        <dbReference type="ChEBI" id="CHEBI:61963"/>
        <dbReference type="ChEBI" id="CHEBI:90618"/>
        <dbReference type="ChEBI" id="CHEBI:232372"/>
        <dbReference type="ChEBI" id="CHEBI:456215"/>
    </reaction>
</comment>
<comment type="function">
    <text evidence="12 19">Catalyzes the ATP-dependent transfer of a sulfur to tRNA to produce 4-thiouridine in position 8 of tRNAs, which functions as a near-UV photosensor. Also catalyzes the transfer of sulfur to the sulfur carrier protein ThiS, forming ThiS-thiocarboxylate. This is a step in the synthesis of thiazole, in the thiamine biosynthesis pathway. The sulfur is donated as persulfide by IscS.</text>
</comment>
<evidence type="ECO:0000256" key="14">
    <source>
        <dbReference type="ARBA" id="ARBA00066827"/>
    </source>
</evidence>
<dbReference type="GO" id="GO:0002937">
    <property type="term" value="P:tRNA 4-thiouridine biosynthesis"/>
    <property type="evidence" value="ECO:0007669"/>
    <property type="project" value="TreeGrafter"/>
</dbReference>
<dbReference type="NCBIfam" id="TIGR00342">
    <property type="entry name" value="tRNA uracil 4-sulfurtransferase ThiI"/>
    <property type="match status" value="1"/>
</dbReference>
<evidence type="ECO:0000256" key="19">
    <source>
        <dbReference type="HAMAP-Rule" id="MF_00021"/>
    </source>
</evidence>
<dbReference type="Gene3D" id="3.30.2130.30">
    <property type="match status" value="1"/>
</dbReference>
<dbReference type="PROSITE" id="PS51165">
    <property type="entry name" value="THUMP"/>
    <property type="match status" value="1"/>
</dbReference>
<dbReference type="InterPro" id="IPR004114">
    <property type="entry name" value="THUMP_dom"/>
</dbReference>
<keyword evidence="3 19" id="KW-0963">Cytoplasm</keyword>
<dbReference type="InterPro" id="IPR014729">
    <property type="entry name" value="Rossmann-like_a/b/a_fold"/>
</dbReference>
<dbReference type="SUPFAM" id="SSF143437">
    <property type="entry name" value="THUMP domain-like"/>
    <property type="match status" value="1"/>
</dbReference>
<keyword evidence="6 19" id="KW-0547">Nucleotide-binding</keyword>
<evidence type="ECO:0000256" key="16">
    <source>
        <dbReference type="ARBA" id="ARBA00075337"/>
    </source>
</evidence>
<dbReference type="GO" id="GO:0005829">
    <property type="term" value="C:cytosol"/>
    <property type="evidence" value="ECO:0007669"/>
    <property type="project" value="TreeGrafter"/>
</dbReference>
<evidence type="ECO:0000256" key="7">
    <source>
        <dbReference type="ARBA" id="ARBA00022840"/>
    </source>
</evidence>
<feature type="binding site" evidence="19">
    <location>
        <position position="266"/>
    </location>
    <ligand>
        <name>ATP</name>
        <dbReference type="ChEBI" id="CHEBI:30616"/>
    </ligand>
</feature>
<dbReference type="GO" id="GO:0004810">
    <property type="term" value="F:CCA tRNA nucleotidyltransferase activity"/>
    <property type="evidence" value="ECO:0007669"/>
    <property type="project" value="InterPro"/>
</dbReference>
<gene>
    <name evidence="19 21" type="primary">thiI</name>
    <name evidence="21" type="ORF">IAC18_01055</name>
</gene>
<accession>A0A9D1JUH2</accession>
<comment type="subcellular location">
    <subcellularLocation>
        <location evidence="1 19">Cytoplasm</location>
    </subcellularLocation>
</comment>
<dbReference type="GO" id="GO:0000049">
    <property type="term" value="F:tRNA binding"/>
    <property type="evidence" value="ECO:0007669"/>
    <property type="project" value="UniProtKB-UniRule"/>
</dbReference>
<dbReference type="Pfam" id="PF22025">
    <property type="entry name" value="ThiI_fer"/>
    <property type="match status" value="1"/>
</dbReference>
<comment type="catalytic activity">
    <reaction evidence="10 19">
        <text>[ThiI sulfur-carrier protein]-S-sulfanyl-L-cysteine + a uridine in tRNA + 2 reduced [2Fe-2S]-[ferredoxin] + ATP + H(+) = [ThiI sulfur-carrier protein]-L-cysteine + a 4-thiouridine in tRNA + 2 oxidized [2Fe-2S]-[ferredoxin] + AMP + diphosphate</text>
        <dbReference type="Rhea" id="RHEA:24176"/>
        <dbReference type="Rhea" id="RHEA-COMP:10000"/>
        <dbReference type="Rhea" id="RHEA-COMP:10001"/>
        <dbReference type="Rhea" id="RHEA-COMP:13337"/>
        <dbReference type="Rhea" id="RHEA-COMP:13338"/>
        <dbReference type="Rhea" id="RHEA-COMP:13339"/>
        <dbReference type="Rhea" id="RHEA-COMP:13340"/>
        <dbReference type="ChEBI" id="CHEBI:15378"/>
        <dbReference type="ChEBI" id="CHEBI:29950"/>
        <dbReference type="ChEBI" id="CHEBI:30616"/>
        <dbReference type="ChEBI" id="CHEBI:33019"/>
        <dbReference type="ChEBI" id="CHEBI:33737"/>
        <dbReference type="ChEBI" id="CHEBI:33738"/>
        <dbReference type="ChEBI" id="CHEBI:61963"/>
        <dbReference type="ChEBI" id="CHEBI:65315"/>
        <dbReference type="ChEBI" id="CHEBI:136798"/>
        <dbReference type="ChEBI" id="CHEBI:456215"/>
        <dbReference type="EC" id="2.8.1.4"/>
    </reaction>
</comment>
<dbReference type="Proteomes" id="UP000824001">
    <property type="component" value="Unassembled WGS sequence"/>
</dbReference>
<proteinExistence type="inferred from homology"/>
<dbReference type="GO" id="GO:0009229">
    <property type="term" value="P:thiamine diphosphate biosynthetic process"/>
    <property type="evidence" value="ECO:0007669"/>
    <property type="project" value="UniProtKB-UniRule"/>
</dbReference>
<organism evidence="21 22">
    <name type="scientific">Candidatus Scatomorpha merdipullorum</name>
    <dbReference type="NCBI Taxonomy" id="2840927"/>
    <lineage>
        <taxon>Bacteria</taxon>
        <taxon>Bacillati</taxon>
        <taxon>Bacillota</taxon>
        <taxon>Clostridia</taxon>
        <taxon>Eubacteriales</taxon>
        <taxon>Candidatus Scatomorpha</taxon>
    </lineage>
</organism>
<evidence type="ECO:0000256" key="18">
    <source>
        <dbReference type="ARBA" id="ARBA00080570"/>
    </source>
</evidence>
<dbReference type="GO" id="GO:0009228">
    <property type="term" value="P:thiamine biosynthetic process"/>
    <property type="evidence" value="ECO:0007669"/>
    <property type="project" value="UniProtKB-KW"/>
</dbReference>
<dbReference type="HAMAP" id="MF_00021">
    <property type="entry name" value="ThiI"/>
    <property type="match status" value="1"/>
</dbReference>
<dbReference type="InterPro" id="IPR020536">
    <property type="entry name" value="ThiI_AANH"/>
</dbReference>
<evidence type="ECO:0000256" key="15">
    <source>
        <dbReference type="ARBA" id="ARBA00071867"/>
    </source>
</evidence>
<evidence type="ECO:0000256" key="8">
    <source>
        <dbReference type="ARBA" id="ARBA00022884"/>
    </source>
</evidence>
<evidence type="ECO:0000259" key="20">
    <source>
        <dbReference type="PROSITE" id="PS51165"/>
    </source>
</evidence>
<evidence type="ECO:0000313" key="22">
    <source>
        <dbReference type="Proteomes" id="UP000824001"/>
    </source>
</evidence>
<dbReference type="EMBL" id="DVJK01000032">
    <property type="protein sequence ID" value="HIS66127.1"/>
    <property type="molecule type" value="Genomic_DNA"/>
</dbReference>
<evidence type="ECO:0000256" key="11">
    <source>
        <dbReference type="ARBA" id="ARBA00052330"/>
    </source>
</evidence>
<protein>
    <recommendedName>
        <fullName evidence="15 19">Probable tRNA sulfurtransferase</fullName>
        <ecNumber evidence="14 19">2.8.1.4</ecNumber>
    </recommendedName>
    <alternativeName>
        <fullName evidence="16 19">Sulfur carrier protein ThiS sulfurtransferase</fullName>
    </alternativeName>
    <alternativeName>
        <fullName evidence="17 19">Thiamine biosynthesis protein ThiI</fullName>
    </alternativeName>
    <alternativeName>
        <fullName evidence="18 19">tRNA 4-thiouridine synthase</fullName>
    </alternativeName>
</protein>
<evidence type="ECO:0000256" key="13">
    <source>
        <dbReference type="ARBA" id="ARBA00061472"/>
    </source>
</evidence>
<feature type="domain" description="THUMP" evidence="20">
    <location>
        <begin position="61"/>
        <end position="166"/>
    </location>
</feature>
<feature type="binding site" evidence="19">
    <location>
        <position position="297"/>
    </location>
    <ligand>
        <name>ATP</name>
        <dbReference type="ChEBI" id="CHEBI:30616"/>
    </ligand>
</feature>
<dbReference type="PANTHER" id="PTHR43209">
    <property type="entry name" value="TRNA SULFURTRANSFERASE"/>
    <property type="match status" value="1"/>
</dbReference>
<dbReference type="FunFam" id="3.40.50.620:FF:000053">
    <property type="entry name" value="Probable tRNA sulfurtransferase"/>
    <property type="match status" value="1"/>
</dbReference>
<evidence type="ECO:0000256" key="10">
    <source>
        <dbReference type="ARBA" id="ARBA00050570"/>
    </source>
</evidence>
<keyword evidence="5 19" id="KW-0808">Transferase</keyword>
<dbReference type="Gene3D" id="3.40.50.620">
    <property type="entry name" value="HUPs"/>
    <property type="match status" value="1"/>
</dbReference>
<evidence type="ECO:0000256" key="12">
    <source>
        <dbReference type="ARBA" id="ARBA00058382"/>
    </source>
</evidence>
<dbReference type="GO" id="GO:0005524">
    <property type="term" value="F:ATP binding"/>
    <property type="evidence" value="ECO:0007669"/>
    <property type="project" value="UniProtKB-UniRule"/>
</dbReference>
<dbReference type="SMART" id="SM00981">
    <property type="entry name" value="THUMP"/>
    <property type="match status" value="1"/>
</dbReference>
<dbReference type="PANTHER" id="PTHR43209:SF1">
    <property type="entry name" value="TRNA SULFURTRANSFERASE"/>
    <property type="match status" value="1"/>
</dbReference>
<evidence type="ECO:0000256" key="17">
    <source>
        <dbReference type="ARBA" id="ARBA00077849"/>
    </source>
</evidence>
<evidence type="ECO:0000256" key="4">
    <source>
        <dbReference type="ARBA" id="ARBA00022555"/>
    </source>
</evidence>
<dbReference type="InterPro" id="IPR049961">
    <property type="entry name" value="ThiI_N"/>
</dbReference>
<dbReference type="GO" id="GO:0052837">
    <property type="term" value="P:thiazole biosynthetic process"/>
    <property type="evidence" value="ECO:0007669"/>
    <property type="project" value="TreeGrafter"/>
</dbReference>
<feature type="binding site" evidence="19">
    <location>
        <begin position="184"/>
        <end position="185"/>
    </location>
    <ligand>
        <name>ATP</name>
        <dbReference type="ChEBI" id="CHEBI:30616"/>
    </ligand>
</feature>
<dbReference type="InterPro" id="IPR054173">
    <property type="entry name" value="ThiI_fer"/>
</dbReference>
<evidence type="ECO:0000256" key="6">
    <source>
        <dbReference type="ARBA" id="ARBA00022741"/>
    </source>
</evidence>
<dbReference type="InterPro" id="IPR003720">
    <property type="entry name" value="tRNA_STrfase"/>
</dbReference>
<dbReference type="Pfam" id="PF02926">
    <property type="entry name" value="THUMP"/>
    <property type="match status" value="1"/>
</dbReference>
<dbReference type="GO" id="GO:0140741">
    <property type="term" value="F:tRNA-uracil-4 sulfurtransferase activity"/>
    <property type="evidence" value="ECO:0007669"/>
    <property type="project" value="UniProtKB-EC"/>
</dbReference>
<comment type="similarity">
    <text evidence="13 19">Belongs to the ThiI family.</text>
</comment>
<reference evidence="21" key="1">
    <citation type="submission" date="2020-10" db="EMBL/GenBank/DDBJ databases">
        <authorList>
            <person name="Gilroy R."/>
        </authorList>
    </citation>
    <scope>NUCLEOTIDE SEQUENCE</scope>
    <source>
        <strain evidence="21">ChiHjej10B9-9673</strain>
    </source>
</reference>
<evidence type="ECO:0000256" key="9">
    <source>
        <dbReference type="ARBA" id="ARBA00022977"/>
    </source>
</evidence>
<keyword evidence="7 19" id="KW-0067">ATP-binding</keyword>
<comment type="pathway">
    <text evidence="2 19">Cofactor biosynthesis; thiamine diphosphate biosynthesis.</text>
</comment>
<evidence type="ECO:0000256" key="2">
    <source>
        <dbReference type="ARBA" id="ARBA00004948"/>
    </source>
</evidence>
<dbReference type="InterPro" id="IPR049962">
    <property type="entry name" value="THUMP_ThiI"/>
</dbReference>
<keyword evidence="8 19" id="KW-0694">RNA-binding</keyword>
<evidence type="ECO:0000313" key="21">
    <source>
        <dbReference type="EMBL" id="HIS66127.1"/>
    </source>
</evidence>
<dbReference type="CDD" id="cd11716">
    <property type="entry name" value="THUMP_ThiI"/>
    <property type="match status" value="1"/>
</dbReference>
<sequence length="392" mass="44002">MKDIILLKQGEVVLKGLNKRYFEQKLLTNIRKRLKPLGNFRVYCLQSTVYVEPEDESADMDEAFEAMRHVFGIIALTRAAACEKNEDAIFEKAREYLREDMENAKSFKVETRRSDKSFHMTSIQLSQYVGGLLADAYPDTKVDVHEPELVVHLEVRDYAAYVHAAPAPGAGGMPVGSNGRAVTLLSGGIDSPVSSYMIARRGVKLVPVHFFSFPYTSEAAKEKVIELARLLVPSCGAMCLHVVPFTHIQEEMRAKCPEEYFTLVMRRFMMRIADILADENSCKAIVTGENLGQVASQTMEAMAVTRAVTQKPILQPLVGMDKEEIVRHARNIGTFETSILPYEDCCTVFTPRHPRTKPRLRDVEAAESALDIDSLVREAVEGVERIWIDLEG</sequence>
<feature type="binding site" evidence="19">
    <location>
        <position position="288"/>
    </location>
    <ligand>
        <name>ATP</name>
        <dbReference type="ChEBI" id="CHEBI:30616"/>
    </ligand>
</feature>
<keyword evidence="9 19" id="KW-0784">Thiamine biosynthesis</keyword>
<dbReference type="Pfam" id="PF02568">
    <property type="entry name" value="ThiI"/>
    <property type="match status" value="1"/>
</dbReference>
<dbReference type="SUPFAM" id="SSF52402">
    <property type="entry name" value="Adenine nucleotide alpha hydrolases-like"/>
    <property type="match status" value="1"/>
</dbReference>
<dbReference type="EC" id="2.8.1.4" evidence="14 19"/>
<name>A0A9D1JUH2_9FIRM</name>
<reference evidence="21" key="2">
    <citation type="journal article" date="2021" name="PeerJ">
        <title>Extensive microbial diversity within the chicken gut microbiome revealed by metagenomics and culture.</title>
        <authorList>
            <person name="Gilroy R."/>
            <person name="Ravi A."/>
            <person name="Getino M."/>
            <person name="Pursley I."/>
            <person name="Horton D.L."/>
            <person name="Alikhan N.F."/>
            <person name="Baker D."/>
            <person name="Gharbi K."/>
            <person name="Hall N."/>
            <person name="Watson M."/>
            <person name="Adriaenssens E.M."/>
            <person name="Foster-Nyarko E."/>
            <person name="Jarju S."/>
            <person name="Secka A."/>
            <person name="Antonio M."/>
            <person name="Oren A."/>
            <person name="Chaudhuri R.R."/>
            <person name="La Ragione R."/>
            <person name="Hildebrand F."/>
            <person name="Pallen M.J."/>
        </authorList>
    </citation>
    <scope>NUCLEOTIDE SEQUENCE</scope>
    <source>
        <strain evidence="21">ChiHjej10B9-9673</strain>
    </source>
</reference>
<evidence type="ECO:0000256" key="3">
    <source>
        <dbReference type="ARBA" id="ARBA00022490"/>
    </source>
</evidence>
<keyword evidence="4 19" id="KW-0820">tRNA-binding</keyword>
<evidence type="ECO:0000256" key="5">
    <source>
        <dbReference type="ARBA" id="ARBA00022679"/>
    </source>
</evidence>
<evidence type="ECO:0000256" key="1">
    <source>
        <dbReference type="ARBA" id="ARBA00004496"/>
    </source>
</evidence>
<dbReference type="AlphaFoldDB" id="A0A9D1JUH2"/>
<comment type="caution">
    <text evidence="21">The sequence shown here is derived from an EMBL/GenBank/DDBJ whole genome shotgun (WGS) entry which is preliminary data.</text>
</comment>
<dbReference type="CDD" id="cd01712">
    <property type="entry name" value="PPase_ThiI"/>
    <property type="match status" value="1"/>
</dbReference>
<feature type="binding site" evidence="19">
    <location>
        <begin position="209"/>
        <end position="210"/>
    </location>
    <ligand>
        <name>ATP</name>
        <dbReference type="ChEBI" id="CHEBI:30616"/>
    </ligand>
</feature>
<dbReference type="InterPro" id="IPR050102">
    <property type="entry name" value="tRNA_sulfurtransferase_ThiI"/>
</dbReference>